<sequence length="232" mass="24723">MLKTLARNPKVSRFVGRAAGAYLRFVRRTTRFASDPAEPYSKIEGKLPIIGACWHGQHFLVPLMRRKGHDFAVLVSRSADGAINAAAVEAMGLKVVRGSGGRDRLKAAKKGGVAGFLGMLDALEHGLSVAQTADVPRGTPRRCGEGVVKLAQHSGRPIVPLGVATKWRIDLGSWDRARIPLPFGRGGFALGDPIFVPATATPEELEALRLLAEEGLNQVLAKAEELAGIAHA</sequence>
<dbReference type="STRING" id="1120955.SAMN03080610_00317"/>
<dbReference type="Proteomes" id="UP000199347">
    <property type="component" value="Unassembled WGS sequence"/>
</dbReference>
<dbReference type="EMBL" id="FMVW01000001">
    <property type="protein sequence ID" value="SCZ21768.1"/>
    <property type="molecule type" value="Genomic_DNA"/>
</dbReference>
<feature type="domain" description="DUF374" evidence="1">
    <location>
        <begin position="65"/>
        <end position="138"/>
    </location>
</feature>
<dbReference type="InterPro" id="IPR007172">
    <property type="entry name" value="DUF374"/>
</dbReference>
<keyword evidence="3" id="KW-1185">Reference proteome</keyword>
<evidence type="ECO:0000259" key="1">
    <source>
        <dbReference type="Pfam" id="PF04028"/>
    </source>
</evidence>
<dbReference type="CDD" id="cd07983">
    <property type="entry name" value="LPLAT_DUF374-like"/>
    <property type="match status" value="1"/>
</dbReference>
<dbReference type="Pfam" id="PF04028">
    <property type="entry name" value="DUF374"/>
    <property type="match status" value="1"/>
</dbReference>
<evidence type="ECO:0000313" key="3">
    <source>
        <dbReference type="Proteomes" id="UP000199347"/>
    </source>
</evidence>
<organism evidence="2 3">
    <name type="scientific">Afifella marina DSM 2698</name>
    <dbReference type="NCBI Taxonomy" id="1120955"/>
    <lineage>
        <taxon>Bacteria</taxon>
        <taxon>Pseudomonadati</taxon>
        <taxon>Pseudomonadota</taxon>
        <taxon>Alphaproteobacteria</taxon>
        <taxon>Hyphomicrobiales</taxon>
        <taxon>Afifellaceae</taxon>
        <taxon>Afifella</taxon>
    </lineage>
</organism>
<evidence type="ECO:0000313" key="2">
    <source>
        <dbReference type="EMBL" id="SCZ21768.1"/>
    </source>
</evidence>
<gene>
    <name evidence="2" type="ORF">SAMN03080610_00317</name>
</gene>
<dbReference type="AlphaFoldDB" id="A0A1G5MB97"/>
<proteinExistence type="predicted"/>
<reference evidence="3" key="1">
    <citation type="submission" date="2016-10" db="EMBL/GenBank/DDBJ databases">
        <authorList>
            <person name="Varghese N."/>
            <person name="Submissions S."/>
        </authorList>
    </citation>
    <scope>NUCLEOTIDE SEQUENCE [LARGE SCALE GENOMIC DNA]</scope>
    <source>
        <strain evidence="3">DSM 2698</strain>
    </source>
</reference>
<name>A0A1G5MB97_AFIMA</name>
<protein>
    <recommendedName>
        <fullName evidence="1">DUF374 domain-containing protein</fullName>
    </recommendedName>
</protein>
<dbReference type="OrthoDB" id="9810508at2"/>
<dbReference type="RefSeq" id="WP_092809134.1">
    <property type="nucleotide sequence ID" value="NZ_FMVW01000001.1"/>
</dbReference>
<accession>A0A1G5MB97</accession>